<feature type="domain" description="Helicase ATP-binding" evidence="4">
    <location>
        <begin position="972"/>
        <end position="1176"/>
    </location>
</feature>
<dbReference type="SMART" id="SM00577">
    <property type="entry name" value="CPDc"/>
    <property type="match status" value="1"/>
</dbReference>
<dbReference type="InterPro" id="IPR036412">
    <property type="entry name" value="HAD-like_sf"/>
</dbReference>
<name>A0A813G872_POLGL</name>
<sequence length="1232" mass="136062">MATGASGDVASSSGGSTSKEMPWPEDKARSAKGMDQMEMLEAIIQKTLKRMNKTHKTLSRHGSKDEVGVSFIGCLSDGGRPQQPGAFTTINHPKKNLTNGGLWEPDFGELAPEAQSAGRVTAQSQLRDFSVSMPRLSVQDVDTRILPQQVKAALDFLTSLNPSEVVPDDVAARLPHLLPPQMEAHSGRRTLLLDLDETLVHCHCQPTALPGSMPWPDMHLEIGGGDTMLPVVLRANIYVRPFARQLLRIAAEIFEVVIFTASAAIYADKVLDFLDPGHTLITHRLYREACTEIAGGHFKDLRRIGRPLKDCVLVDNSPLAAGLTPDNGLLVSSWFADDQNDCELEHLMEVLKKLRYVESMPAHLEQRYGFKAFLQSQRQDATVAQELRASSRSPALGSLVRMSLLWSGAAVGAVTQATTITSVRLLFVGAGFRFRGNTWRIVSRVVCPDFPSRIGFASNMWVCFDVLSHLCKGLQPASYSQEGNSLTGLAWVCSDSFGVTAMVWSSRLHEHRYVLWGVRALGELWYVLWGCTGVHGSTGGAGRREASDSRRLRGSCQLRLGVLTAFFITVYLCLFDTWLLRDCNAIMFQMRSHSATHVIRVPAGASLARSLSDQDLIILAEAQLSGSVSHGSLLKLFTVLLAVPALKQSRTFFLRVEHSEACPVVCKSYECSAFPFLKTSFPVSRNCSLKAAFMVLRKIRGKEMTSVFIVRDVKQISHAVVKHPRSLVSGTSAAVYQQLVQCTSRRLLSKAQLSLSQAHEDARKDEVVAVEQPEQMERVKIEDIEEAEEGEEEGEEAEEDEEDEEGEEAEEGEEEAAEEAEEAEEEEEGEDGTKSEDPSRSAPSKCLEERSRPSKRRRASQLEEALGDVDDCEWPLLLVWRGEGGSGNKPPPGVTMSRLQDGLAYQRANRTAAVKVSPGELLLALAGAHPRWVLDGLLAASLKELLRPSPMLEVRPQWGLRLHQEEGYRWLMSRAASGLGCVLADAMGLGKTRQAISYLLGIRAGLKPRDPSDARTPGTVPDLRVPDGKPPVAWERALVLAPAILVRGDDSVWQKELREASALWREPLRVWQWHGERACDLRSVAHTSQWTGPMLELFDVVVTSYESFLMNHEQFLRESWTVVILDEAQSIKNHASQTAAAVKRLVAAPYRLALTGTPIENSIDDIHSILQFVEPDCAGSLSDFRQRFPDSDEGRSSLRRLLQSVTLRREGGEAVKMVAKEEVEVLGPKADF</sequence>
<dbReference type="SUPFAM" id="SSF56784">
    <property type="entry name" value="HAD-like"/>
    <property type="match status" value="1"/>
</dbReference>
<dbReference type="InterPro" id="IPR027417">
    <property type="entry name" value="P-loop_NTPase"/>
</dbReference>
<evidence type="ECO:0000256" key="2">
    <source>
        <dbReference type="SAM" id="Phobius"/>
    </source>
</evidence>
<dbReference type="SMART" id="SM00487">
    <property type="entry name" value="DEXDc"/>
    <property type="match status" value="1"/>
</dbReference>
<dbReference type="InterPro" id="IPR004274">
    <property type="entry name" value="FCP1_dom"/>
</dbReference>
<dbReference type="CDD" id="cd07521">
    <property type="entry name" value="HAD_FCP1-like"/>
    <property type="match status" value="1"/>
</dbReference>
<feature type="compositionally biased region" description="Low complexity" evidence="1">
    <location>
        <begin position="1"/>
        <end position="18"/>
    </location>
</feature>
<dbReference type="AlphaFoldDB" id="A0A813G872"/>
<keyword evidence="2" id="KW-0812">Transmembrane</keyword>
<proteinExistence type="predicted"/>
<reference evidence="5" key="1">
    <citation type="submission" date="2021-02" db="EMBL/GenBank/DDBJ databases">
        <authorList>
            <person name="Dougan E. K."/>
            <person name="Rhodes N."/>
            <person name="Thang M."/>
            <person name="Chan C."/>
        </authorList>
    </citation>
    <scope>NUCLEOTIDE SEQUENCE</scope>
</reference>
<dbReference type="InterPro" id="IPR000330">
    <property type="entry name" value="SNF2_N"/>
</dbReference>
<dbReference type="PANTHER" id="PTHR45629:SF7">
    <property type="entry name" value="DNA EXCISION REPAIR PROTEIN ERCC-6-RELATED"/>
    <property type="match status" value="1"/>
</dbReference>
<organism evidence="5 6">
    <name type="scientific">Polarella glacialis</name>
    <name type="common">Dinoflagellate</name>
    <dbReference type="NCBI Taxonomy" id="89957"/>
    <lineage>
        <taxon>Eukaryota</taxon>
        <taxon>Sar</taxon>
        <taxon>Alveolata</taxon>
        <taxon>Dinophyceae</taxon>
        <taxon>Suessiales</taxon>
        <taxon>Suessiaceae</taxon>
        <taxon>Polarella</taxon>
    </lineage>
</organism>
<evidence type="ECO:0000259" key="3">
    <source>
        <dbReference type="PROSITE" id="PS50969"/>
    </source>
</evidence>
<dbReference type="InterPro" id="IPR014001">
    <property type="entry name" value="Helicase_ATP-bd"/>
</dbReference>
<dbReference type="PROSITE" id="PS51192">
    <property type="entry name" value="HELICASE_ATP_BIND_1"/>
    <property type="match status" value="1"/>
</dbReference>
<keyword evidence="2" id="KW-1133">Transmembrane helix</keyword>
<dbReference type="EMBL" id="CAJNNV010026732">
    <property type="protein sequence ID" value="CAE8618899.1"/>
    <property type="molecule type" value="Genomic_DNA"/>
</dbReference>
<feature type="region of interest" description="Disordered" evidence="1">
    <location>
        <begin position="1"/>
        <end position="31"/>
    </location>
</feature>
<evidence type="ECO:0000259" key="4">
    <source>
        <dbReference type="PROSITE" id="PS51192"/>
    </source>
</evidence>
<feature type="compositionally biased region" description="Acidic residues" evidence="1">
    <location>
        <begin position="783"/>
        <end position="830"/>
    </location>
</feature>
<dbReference type="InterPro" id="IPR038718">
    <property type="entry name" value="SNF2-like_sf"/>
</dbReference>
<feature type="transmembrane region" description="Helical" evidence="2">
    <location>
        <begin position="560"/>
        <end position="580"/>
    </location>
</feature>
<evidence type="ECO:0000313" key="6">
    <source>
        <dbReference type="Proteomes" id="UP000654075"/>
    </source>
</evidence>
<feature type="domain" description="FCP1 homology" evidence="3">
    <location>
        <begin position="184"/>
        <end position="354"/>
    </location>
</feature>
<dbReference type="OrthoDB" id="277011at2759"/>
<dbReference type="Pfam" id="PF00176">
    <property type="entry name" value="SNF2-rel_dom"/>
    <property type="match status" value="1"/>
</dbReference>
<dbReference type="Proteomes" id="UP000654075">
    <property type="component" value="Unassembled WGS sequence"/>
</dbReference>
<keyword evidence="6" id="KW-1185">Reference proteome</keyword>
<protein>
    <submittedName>
        <fullName evidence="5">Uncharacterized protein</fullName>
    </submittedName>
</protein>
<keyword evidence="2" id="KW-0472">Membrane</keyword>
<gene>
    <name evidence="5" type="ORF">PGLA1383_LOCUS36495</name>
</gene>
<dbReference type="Gene3D" id="3.40.50.10810">
    <property type="entry name" value="Tandem AAA-ATPase domain"/>
    <property type="match status" value="1"/>
</dbReference>
<feature type="region of interest" description="Disordered" evidence="1">
    <location>
        <begin position="756"/>
        <end position="864"/>
    </location>
</feature>
<evidence type="ECO:0000313" key="5">
    <source>
        <dbReference type="EMBL" id="CAE8618899.1"/>
    </source>
</evidence>
<feature type="compositionally biased region" description="Basic and acidic residues" evidence="1">
    <location>
        <begin position="758"/>
        <end position="767"/>
    </location>
</feature>
<dbReference type="PANTHER" id="PTHR45629">
    <property type="entry name" value="SNF2/RAD54 FAMILY MEMBER"/>
    <property type="match status" value="1"/>
</dbReference>
<dbReference type="PROSITE" id="PS50969">
    <property type="entry name" value="FCP1"/>
    <property type="match status" value="1"/>
</dbReference>
<dbReference type="InterPro" id="IPR023214">
    <property type="entry name" value="HAD_sf"/>
</dbReference>
<dbReference type="Gene3D" id="3.40.50.1000">
    <property type="entry name" value="HAD superfamily/HAD-like"/>
    <property type="match status" value="1"/>
</dbReference>
<evidence type="ECO:0000256" key="1">
    <source>
        <dbReference type="SAM" id="MobiDB-lite"/>
    </source>
</evidence>
<dbReference type="SUPFAM" id="SSF52540">
    <property type="entry name" value="P-loop containing nucleoside triphosphate hydrolases"/>
    <property type="match status" value="1"/>
</dbReference>
<dbReference type="GO" id="GO:0005524">
    <property type="term" value="F:ATP binding"/>
    <property type="evidence" value="ECO:0007669"/>
    <property type="project" value="InterPro"/>
</dbReference>
<dbReference type="InterPro" id="IPR050496">
    <property type="entry name" value="SNF2_RAD54_helicase_repair"/>
</dbReference>
<comment type="caution">
    <text evidence="5">The sequence shown here is derived from an EMBL/GenBank/DDBJ whole genome shotgun (WGS) entry which is preliminary data.</text>
</comment>
<accession>A0A813G872</accession>
<feature type="transmembrane region" description="Helical" evidence="2">
    <location>
        <begin position="404"/>
        <end position="427"/>
    </location>
</feature>
<dbReference type="Pfam" id="PF03031">
    <property type="entry name" value="NIF"/>
    <property type="match status" value="1"/>
</dbReference>